<gene>
    <name evidence="1" type="ORF">HMPREF9135_0518</name>
</gene>
<dbReference type="AlphaFoldDB" id="U2QFS0"/>
<dbReference type="Proteomes" id="UP000016648">
    <property type="component" value="Unassembled WGS sequence"/>
</dbReference>
<name>U2QFS0_9BACT</name>
<evidence type="ECO:0000313" key="2">
    <source>
        <dbReference type="Proteomes" id="UP000016648"/>
    </source>
</evidence>
<proteinExistence type="predicted"/>
<sequence length="58" mass="6576">MSVDGWPLRGGRQPLAFRLVKGLLSGGNRWPFALSKSSFHAVKDALLETYRLLLDNYR</sequence>
<reference evidence="1 2" key="1">
    <citation type="submission" date="2013-08" db="EMBL/GenBank/DDBJ databases">
        <authorList>
            <person name="Durkin A.S."/>
            <person name="Haft D.R."/>
            <person name="McCorrison J."/>
            <person name="Torralba M."/>
            <person name="Gillis M."/>
            <person name="Haft D.H."/>
            <person name="Methe B."/>
            <person name="Sutton G."/>
            <person name="Nelson K.E."/>
        </authorList>
    </citation>
    <scope>NUCLEOTIDE SEQUENCE [LARGE SCALE GENOMIC DNA]</scope>
    <source>
        <strain evidence="1 2">F0067</strain>
    </source>
</reference>
<keyword evidence="2" id="KW-1185">Reference proteome</keyword>
<evidence type="ECO:0000313" key="1">
    <source>
        <dbReference type="EMBL" id="ERK40168.1"/>
    </source>
</evidence>
<comment type="caution">
    <text evidence="1">The sequence shown here is derived from an EMBL/GenBank/DDBJ whole genome shotgun (WGS) entry which is preliminary data.</text>
</comment>
<protein>
    <submittedName>
        <fullName evidence="1">Uncharacterized protein</fullName>
    </submittedName>
</protein>
<accession>U2QFS0</accession>
<organism evidence="1 2">
    <name type="scientific">Segatella baroniae F0067</name>
    <dbReference type="NCBI Taxonomy" id="1115809"/>
    <lineage>
        <taxon>Bacteria</taxon>
        <taxon>Pseudomonadati</taxon>
        <taxon>Bacteroidota</taxon>
        <taxon>Bacteroidia</taxon>
        <taxon>Bacteroidales</taxon>
        <taxon>Prevotellaceae</taxon>
        <taxon>Segatella</taxon>
    </lineage>
</organism>
<dbReference type="EMBL" id="AWEY01000007">
    <property type="protein sequence ID" value="ERK40168.1"/>
    <property type="molecule type" value="Genomic_DNA"/>
</dbReference>
<dbReference type="PATRIC" id="fig|1115809.3.peg.338"/>